<comment type="caution">
    <text evidence="8">The sequence shown here is derived from an EMBL/GenBank/DDBJ whole genome shotgun (WGS) entry which is preliminary data.</text>
</comment>
<sequence>MKKSLYILLGSALLFSSCGKDFLDAQPTEKPSTDQISEAGKDDPSVLNGYILGIYATMYSTFSAIPADEGHDDFGQKGYDIYMDMLSSDMVLGALNYGWYSNVVRYNATTDYTRTEAAKPWRYYYKVIMAANYAMDAVGGSEVEVPADDKETRYVIGQAKAMRAYAYFYLANLYGVEYGSGNDKILPIYTNTEQPNQPLSTTKEVYDLIISDLETAVEYLSDYDRNGKHKVNKYVAEGLLAYALGARGAQADWQRVATLTNDIITNGGFPLTTKSQTVAQFNAAGALTNTDGGFNNVATPSWMWGVDLTLASNLDLVSWWGQVDYFTYSYAAAGDPKIIDKGLFDKIPDNDIRKKQFNARLLPTNKFYTPQRVPMGERQVVTDYLYMRVDEMVLLNAEANANIGNEAAAIASLKKLLDLRLDNTSYLTSLSGQALKNEIYLQTRIELWGEGKSYLAMKRNKATVTRGSNHLYFSGQSFKYNSDQMTFPIPQVEIQNNPQI</sequence>
<dbReference type="RefSeq" id="WP_380895017.1">
    <property type="nucleotide sequence ID" value="NZ_JBHTKY010000005.1"/>
</dbReference>
<proteinExistence type="inferred from homology"/>
<dbReference type="SUPFAM" id="SSF48452">
    <property type="entry name" value="TPR-like"/>
    <property type="match status" value="1"/>
</dbReference>
<accession>A0ABW3RJW3</accession>
<dbReference type="PROSITE" id="PS51257">
    <property type="entry name" value="PROKAR_LIPOPROTEIN"/>
    <property type="match status" value="1"/>
</dbReference>
<comment type="similarity">
    <text evidence="2">Belongs to the SusD family.</text>
</comment>
<gene>
    <name evidence="8" type="ORF">ACFQ2C_05495</name>
</gene>
<evidence type="ECO:0000259" key="6">
    <source>
        <dbReference type="Pfam" id="PF07980"/>
    </source>
</evidence>
<dbReference type="EMBL" id="JBHTKY010000005">
    <property type="protein sequence ID" value="MFD1165058.1"/>
    <property type="molecule type" value="Genomic_DNA"/>
</dbReference>
<evidence type="ECO:0000256" key="3">
    <source>
        <dbReference type="ARBA" id="ARBA00022729"/>
    </source>
</evidence>
<keyword evidence="9" id="KW-1185">Reference proteome</keyword>
<keyword evidence="3" id="KW-0732">Signal</keyword>
<reference evidence="9" key="1">
    <citation type="journal article" date="2019" name="Int. J. Syst. Evol. Microbiol.">
        <title>The Global Catalogue of Microorganisms (GCM) 10K type strain sequencing project: providing services to taxonomists for standard genome sequencing and annotation.</title>
        <authorList>
            <consortium name="The Broad Institute Genomics Platform"/>
            <consortium name="The Broad Institute Genome Sequencing Center for Infectious Disease"/>
            <person name="Wu L."/>
            <person name="Ma J."/>
        </authorList>
    </citation>
    <scope>NUCLEOTIDE SEQUENCE [LARGE SCALE GENOMIC DNA]</scope>
    <source>
        <strain evidence="9">CCUG 52468</strain>
    </source>
</reference>
<comment type="subcellular location">
    <subcellularLocation>
        <location evidence="1">Cell outer membrane</location>
    </subcellularLocation>
</comment>
<feature type="domain" description="SusD-like N-terminal" evidence="7">
    <location>
        <begin position="106"/>
        <end position="240"/>
    </location>
</feature>
<evidence type="ECO:0000256" key="1">
    <source>
        <dbReference type="ARBA" id="ARBA00004442"/>
    </source>
</evidence>
<evidence type="ECO:0000256" key="2">
    <source>
        <dbReference type="ARBA" id="ARBA00006275"/>
    </source>
</evidence>
<dbReference type="Pfam" id="PF07980">
    <property type="entry name" value="SusD_RagB"/>
    <property type="match status" value="1"/>
</dbReference>
<evidence type="ECO:0000256" key="5">
    <source>
        <dbReference type="ARBA" id="ARBA00023237"/>
    </source>
</evidence>
<dbReference type="Pfam" id="PF14322">
    <property type="entry name" value="SusD-like_3"/>
    <property type="match status" value="1"/>
</dbReference>
<evidence type="ECO:0000313" key="9">
    <source>
        <dbReference type="Proteomes" id="UP001597205"/>
    </source>
</evidence>
<dbReference type="InterPro" id="IPR033985">
    <property type="entry name" value="SusD-like_N"/>
</dbReference>
<evidence type="ECO:0000313" key="8">
    <source>
        <dbReference type="EMBL" id="MFD1165058.1"/>
    </source>
</evidence>
<keyword evidence="5" id="KW-0998">Cell outer membrane</keyword>
<dbReference type="InterPro" id="IPR012944">
    <property type="entry name" value="SusD_RagB_dom"/>
</dbReference>
<feature type="domain" description="RagB/SusD" evidence="6">
    <location>
        <begin position="361"/>
        <end position="500"/>
    </location>
</feature>
<protein>
    <submittedName>
        <fullName evidence="8">RagB/SusD family nutrient uptake outer membrane protein</fullName>
    </submittedName>
</protein>
<dbReference type="Gene3D" id="1.25.40.390">
    <property type="match status" value="1"/>
</dbReference>
<evidence type="ECO:0000259" key="7">
    <source>
        <dbReference type="Pfam" id="PF14322"/>
    </source>
</evidence>
<evidence type="ECO:0000256" key="4">
    <source>
        <dbReference type="ARBA" id="ARBA00023136"/>
    </source>
</evidence>
<dbReference type="Proteomes" id="UP001597205">
    <property type="component" value="Unassembled WGS sequence"/>
</dbReference>
<name>A0ABW3RJW3_9SPHI</name>
<dbReference type="InterPro" id="IPR011990">
    <property type="entry name" value="TPR-like_helical_dom_sf"/>
</dbReference>
<keyword evidence="4" id="KW-0472">Membrane</keyword>
<organism evidence="8 9">
    <name type="scientific">Sphingobacterium daejeonense</name>
    <dbReference type="NCBI Taxonomy" id="371142"/>
    <lineage>
        <taxon>Bacteria</taxon>
        <taxon>Pseudomonadati</taxon>
        <taxon>Bacteroidota</taxon>
        <taxon>Sphingobacteriia</taxon>
        <taxon>Sphingobacteriales</taxon>
        <taxon>Sphingobacteriaceae</taxon>
        <taxon>Sphingobacterium</taxon>
    </lineage>
</organism>